<evidence type="ECO:0000256" key="3">
    <source>
        <dbReference type="ARBA" id="ARBA00023242"/>
    </source>
</evidence>
<dbReference type="PRINTS" id="PR00153">
    <property type="entry name" value="CSAPPISMRASE"/>
</dbReference>
<dbReference type="InterPro" id="IPR020892">
    <property type="entry name" value="Cyclophilin-type_PPIase_CS"/>
</dbReference>
<keyword evidence="6" id="KW-1185">Reference proteome</keyword>
<dbReference type="InterPro" id="IPR044666">
    <property type="entry name" value="Cyclophilin_A-like"/>
</dbReference>
<dbReference type="FunFam" id="2.40.100.10:FF:000007">
    <property type="entry name" value="Peptidyl-prolyl cis-trans isomerase CWC27 homolog"/>
    <property type="match status" value="1"/>
</dbReference>
<protein>
    <recommendedName>
        <fullName evidence="4">PPIase cyclophilin-type domain-containing protein</fullName>
    </recommendedName>
</protein>
<organism evidence="5 6">
    <name type="scientific">Rhododendron griersonianum</name>
    <dbReference type="NCBI Taxonomy" id="479676"/>
    <lineage>
        <taxon>Eukaryota</taxon>
        <taxon>Viridiplantae</taxon>
        <taxon>Streptophyta</taxon>
        <taxon>Embryophyta</taxon>
        <taxon>Tracheophyta</taxon>
        <taxon>Spermatophyta</taxon>
        <taxon>Magnoliopsida</taxon>
        <taxon>eudicotyledons</taxon>
        <taxon>Gunneridae</taxon>
        <taxon>Pentapetalae</taxon>
        <taxon>asterids</taxon>
        <taxon>Ericales</taxon>
        <taxon>Ericaceae</taxon>
        <taxon>Ericoideae</taxon>
        <taxon>Rhodoreae</taxon>
        <taxon>Rhododendron</taxon>
    </lineage>
</organism>
<dbReference type="Proteomes" id="UP000823749">
    <property type="component" value="Chromosome 8"/>
</dbReference>
<evidence type="ECO:0000256" key="2">
    <source>
        <dbReference type="ARBA" id="ARBA00023186"/>
    </source>
</evidence>
<feature type="domain" description="PPIase cyclophilin-type" evidence="4">
    <location>
        <begin position="22"/>
        <end position="151"/>
    </location>
</feature>
<dbReference type="GO" id="GO:0003755">
    <property type="term" value="F:peptidyl-prolyl cis-trans isomerase activity"/>
    <property type="evidence" value="ECO:0007669"/>
    <property type="project" value="InterPro"/>
</dbReference>
<keyword evidence="3" id="KW-0539">Nucleus</keyword>
<dbReference type="GO" id="GO:0006457">
    <property type="term" value="P:protein folding"/>
    <property type="evidence" value="ECO:0007669"/>
    <property type="project" value="InterPro"/>
</dbReference>
<dbReference type="PANTHER" id="PTHR45625:SF6">
    <property type="entry name" value="SPLICEOSOME-ASSOCIATED PROTEIN CWC27 HOMOLOG"/>
    <property type="match status" value="1"/>
</dbReference>
<dbReference type="PANTHER" id="PTHR45625">
    <property type="entry name" value="PEPTIDYL-PROLYL CIS-TRANS ISOMERASE-RELATED"/>
    <property type="match status" value="1"/>
</dbReference>
<evidence type="ECO:0000256" key="1">
    <source>
        <dbReference type="ARBA" id="ARBA00004123"/>
    </source>
</evidence>
<comment type="subcellular location">
    <subcellularLocation>
        <location evidence="1">Nucleus</location>
    </subcellularLocation>
</comment>
<evidence type="ECO:0000313" key="5">
    <source>
        <dbReference type="EMBL" id="KAG5536669.1"/>
    </source>
</evidence>
<dbReference type="Gene3D" id="2.40.100.10">
    <property type="entry name" value="Cyclophilin-like"/>
    <property type="match status" value="1"/>
</dbReference>
<dbReference type="PROSITE" id="PS50072">
    <property type="entry name" value="CSA_PPIASE_2"/>
    <property type="match status" value="1"/>
</dbReference>
<sequence>MSSIYVSEPPTKGKVIVQTTYGPLDIELWPKEAPKAVRNFVQLCLEGYYDHAIFHRIINSFLVQTGGESVYGSAFSDEFHSRLRFNHRGIVACANAGPPHSNGSQFFITLDRCEWLDRKHTIFGKVTGDSVYNLTRLGEVETDKDDRPLDPPPKITSVEVLWNPFDDIFPRAVPAKALPSSTVDADNKASKKKAVKKLNLLSFGEEAEEEENQLASVRTKIKSSHDVLNDPRLLKGDDLSKELNLSEVKANRDLQLSVREALSSKREVFPKESVTAEPLYNSDDEASFDARMRLQILSKRKELGDLPTKQKFRIGNFLLLRSQSTACCSKWNLLLLS</sequence>
<gene>
    <name evidence="5" type="ORF">RHGRI_024182</name>
</gene>
<accession>A0AAV6JAV8</accession>
<dbReference type="EMBL" id="JACTNZ010000008">
    <property type="protein sequence ID" value="KAG5536669.1"/>
    <property type="molecule type" value="Genomic_DNA"/>
</dbReference>
<dbReference type="AlphaFoldDB" id="A0AAV6JAV8"/>
<evidence type="ECO:0000313" key="6">
    <source>
        <dbReference type="Proteomes" id="UP000823749"/>
    </source>
</evidence>
<reference evidence="5" key="1">
    <citation type="submission" date="2020-08" db="EMBL/GenBank/DDBJ databases">
        <title>Plant Genome Project.</title>
        <authorList>
            <person name="Zhang R.-G."/>
        </authorList>
    </citation>
    <scope>NUCLEOTIDE SEQUENCE</scope>
    <source>
        <strain evidence="5">WSP0</strain>
        <tissue evidence="5">Leaf</tissue>
    </source>
</reference>
<evidence type="ECO:0000259" key="4">
    <source>
        <dbReference type="PROSITE" id="PS50072"/>
    </source>
</evidence>
<dbReference type="Pfam" id="PF00160">
    <property type="entry name" value="Pro_isomerase"/>
    <property type="match status" value="1"/>
</dbReference>
<dbReference type="PROSITE" id="PS00170">
    <property type="entry name" value="CSA_PPIASE_1"/>
    <property type="match status" value="1"/>
</dbReference>
<dbReference type="GO" id="GO:0071013">
    <property type="term" value="C:catalytic step 2 spliceosome"/>
    <property type="evidence" value="ECO:0007669"/>
    <property type="project" value="TreeGrafter"/>
</dbReference>
<dbReference type="InterPro" id="IPR029000">
    <property type="entry name" value="Cyclophilin-like_dom_sf"/>
</dbReference>
<dbReference type="SUPFAM" id="SSF50891">
    <property type="entry name" value="Cyclophilin-like"/>
    <property type="match status" value="1"/>
</dbReference>
<keyword evidence="2" id="KW-0143">Chaperone</keyword>
<dbReference type="CDD" id="cd01925">
    <property type="entry name" value="cyclophilin_CeCYP16-like"/>
    <property type="match status" value="1"/>
</dbReference>
<proteinExistence type="predicted"/>
<name>A0AAV6JAV8_9ERIC</name>
<dbReference type="InterPro" id="IPR002130">
    <property type="entry name" value="Cyclophilin-type_PPIase_dom"/>
</dbReference>
<comment type="caution">
    <text evidence="5">The sequence shown here is derived from an EMBL/GenBank/DDBJ whole genome shotgun (WGS) entry which is preliminary data.</text>
</comment>